<dbReference type="Pfam" id="PF00078">
    <property type="entry name" value="RVT_1"/>
    <property type="match status" value="1"/>
</dbReference>
<keyword evidence="3" id="KW-1185">Reference proteome</keyword>
<evidence type="ECO:0000259" key="1">
    <source>
        <dbReference type="Pfam" id="PF00078"/>
    </source>
</evidence>
<protein>
    <recommendedName>
        <fullName evidence="1">Reverse transcriptase domain-containing protein</fullName>
    </recommendedName>
</protein>
<dbReference type="InterPro" id="IPR036179">
    <property type="entry name" value="Ig-like_dom_sf"/>
</dbReference>
<dbReference type="STRING" id="61819.ENSACIP00000012580"/>
<sequence>MLNNSFGTGALPPSFREANISLILKKSKPPENCRSYRPISLLNVDLKILSKILATRLENILPLLIKADQTGFIKGRNSCNNFRRLLNVVQLYVSVILKNVTAADSGTYECRVQTDGYSSMQLMDIISLTEFSVSVIRGEAMITTFYFVYVHHPSLRGFERRKSPKCSIINQRLEAVFTSKFRVKGQNTYGNMMTLVNFLI</sequence>
<reference evidence="2" key="1">
    <citation type="submission" date="2025-08" db="UniProtKB">
        <authorList>
            <consortium name="Ensembl"/>
        </authorList>
    </citation>
    <scope>IDENTIFICATION</scope>
</reference>
<dbReference type="GeneTree" id="ENSGT00940000163630"/>
<dbReference type="InterPro" id="IPR013783">
    <property type="entry name" value="Ig-like_fold"/>
</dbReference>
<feature type="domain" description="Reverse transcriptase" evidence="1">
    <location>
        <begin position="25"/>
        <end position="88"/>
    </location>
</feature>
<evidence type="ECO:0000313" key="2">
    <source>
        <dbReference type="Ensembl" id="ENSACIP00000012580.1"/>
    </source>
</evidence>
<reference evidence="2" key="2">
    <citation type="submission" date="2025-09" db="UniProtKB">
        <authorList>
            <consortium name="Ensembl"/>
        </authorList>
    </citation>
    <scope>IDENTIFICATION</scope>
</reference>
<dbReference type="SUPFAM" id="SSF48726">
    <property type="entry name" value="Immunoglobulin"/>
    <property type="match status" value="1"/>
</dbReference>
<dbReference type="Ensembl" id="ENSACIT00000012933.1">
    <property type="protein sequence ID" value="ENSACIP00000012580.1"/>
    <property type="gene ID" value="ENSACIG00000009819.1"/>
</dbReference>
<proteinExistence type="predicted"/>
<dbReference type="Proteomes" id="UP000261340">
    <property type="component" value="Unplaced"/>
</dbReference>
<accession>A0A3Q0RWB8</accession>
<dbReference type="PANTHER" id="PTHR19446">
    <property type="entry name" value="REVERSE TRANSCRIPTASES"/>
    <property type="match status" value="1"/>
</dbReference>
<name>A0A3Q0RWB8_AMPCI</name>
<evidence type="ECO:0000313" key="3">
    <source>
        <dbReference type="Proteomes" id="UP000261340"/>
    </source>
</evidence>
<dbReference type="AlphaFoldDB" id="A0A3Q0RWB8"/>
<organism evidence="2 3">
    <name type="scientific">Amphilophus citrinellus</name>
    <name type="common">Midas cichlid</name>
    <name type="synonym">Cichlasoma citrinellum</name>
    <dbReference type="NCBI Taxonomy" id="61819"/>
    <lineage>
        <taxon>Eukaryota</taxon>
        <taxon>Metazoa</taxon>
        <taxon>Chordata</taxon>
        <taxon>Craniata</taxon>
        <taxon>Vertebrata</taxon>
        <taxon>Euteleostomi</taxon>
        <taxon>Actinopterygii</taxon>
        <taxon>Neopterygii</taxon>
        <taxon>Teleostei</taxon>
        <taxon>Neoteleostei</taxon>
        <taxon>Acanthomorphata</taxon>
        <taxon>Ovalentaria</taxon>
        <taxon>Cichlomorphae</taxon>
        <taxon>Cichliformes</taxon>
        <taxon>Cichlidae</taxon>
        <taxon>New World cichlids</taxon>
        <taxon>Cichlasomatinae</taxon>
        <taxon>Heroini</taxon>
        <taxon>Amphilophus</taxon>
    </lineage>
</organism>
<dbReference type="Gene3D" id="2.60.40.10">
    <property type="entry name" value="Immunoglobulins"/>
    <property type="match status" value="1"/>
</dbReference>
<dbReference type="InterPro" id="IPR000477">
    <property type="entry name" value="RT_dom"/>
</dbReference>